<proteinExistence type="predicted"/>
<keyword evidence="2" id="KW-1185">Reference proteome</keyword>
<protein>
    <submittedName>
        <fullName evidence="1">Uncharacterized protein</fullName>
    </submittedName>
</protein>
<sequence>MAGLPPDATLPVRWRSTTYAIPFGSLQPSPTVGGLKAALATLTCVPPTDQTLLLPRPRGGGGRGGGGHSDAVLLADVFAGGIPVRPIAMMGAPKNPAAEHGGKALSSGGGGGGGGGDVHSDGGGGGSLQALHDSVIDDLDETLAPPPAPFPRHRRPAHPFYSRRRFTAPPLPAHLNDAVGNFDDDAWLQSQADALHPAVLPPAERAADGGPTNGASLSVEAMADLMAGGAAGVAFTPVLHRAQLATPGYPSEPPVVGAVAPPHSPADLDAADAVAAALDPSPSLADAIRSSRSPAALLAVLLTGPGASSNSFLRSLTVDRVQALRPGVLCWGCDLSPRDDQGAGLLQRLGLHALPAVVVLADVGGGGMGLVDMFDPAFVGFDAVAGRLAASAAELALFLDHTRARMATVSDRSSLLAEQDAAYEESAAADAAAALDETPAATAAVSTSPVVDGGADVMNEAEAPRTGAAADAAAAASDSTAAATASAAEAAAAAAVADAQSRLRPPPSSGLGVAAVALRLPGGRRVVRTFWAGDTLGCLFDWALVEAAGQGGADAVAAAE</sequence>
<gene>
    <name evidence="1" type="ORF">I4F81_001141</name>
</gene>
<comment type="caution">
    <text evidence="1">The sequence shown here is derived from an EMBL/GenBank/DDBJ whole genome shotgun (WGS) entry which is preliminary data.</text>
</comment>
<reference evidence="1" key="1">
    <citation type="submission" date="2019-11" db="EMBL/GenBank/DDBJ databases">
        <title>Nori genome reveals adaptations in red seaweeds to the harsh intertidal environment.</title>
        <authorList>
            <person name="Wang D."/>
            <person name="Mao Y."/>
        </authorList>
    </citation>
    <scope>NUCLEOTIDE SEQUENCE</scope>
    <source>
        <tissue evidence="1">Gametophyte</tissue>
    </source>
</reference>
<evidence type="ECO:0000313" key="2">
    <source>
        <dbReference type="Proteomes" id="UP000798662"/>
    </source>
</evidence>
<organism evidence="1 2">
    <name type="scientific">Pyropia yezoensis</name>
    <name type="common">Susabi-nori</name>
    <name type="synonym">Porphyra yezoensis</name>
    <dbReference type="NCBI Taxonomy" id="2788"/>
    <lineage>
        <taxon>Eukaryota</taxon>
        <taxon>Rhodophyta</taxon>
        <taxon>Bangiophyceae</taxon>
        <taxon>Bangiales</taxon>
        <taxon>Bangiaceae</taxon>
        <taxon>Pyropia</taxon>
    </lineage>
</organism>
<evidence type="ECO:0000313" key="1">
    <source>
        <dbReference type="EMBL" id="KAK1858540.1"/>
    </source>
</evidence>
<accession>A0ACC3BKU0</accession>
<dbReference type="Proteomes" id="UP000798662">
    <property type="component" value="Chromosome 1"/>
</dbReference>
<dbReference type="EMBL" id="CM020618">
    <property type="protein sequence ID" value="KAK1858540.1"/>
    <property type="molecule type" value="Genomic_DNA"/>
</dbReference>
<name>A0ACC3BKU0_PYRYE</name>